<dbReference type="PROSITE" id="PS51892">
    <property type="entry name" value="SUBTILASE"/>
    <property type="match status" value="1"/>
</dbReference>
<feature type="chain" id="PRO_5018656685" evidence="12">
    <location>
        <begin position="17"/>
        <end position="1183"/>
    </location>
</feature>
<keyword evidence="6 9" id="KW-0720">Serine protease</keyword>
<dbReference type="Gene3D" id="2.60.40.2310">
    <property type="match status" value="1"/>
</dbReference>
<evidence type="ECO:0000256" key="5">
    <source>
        <dbReference type="ARBA" id="ARBA00022801"/>
    </source>
</evidence>
<feature type="domain" description="Subtilisin-like protease fibronectin type-III" evidence="17">
    <location>
        <begin position="693"/>
        <end position="785"/>
    </location>
</feature>
<dbReference type="GO" id="GO:0004252">
    <property type="term" value="F:serine-type endopeptidase activity"/>
    <property type="evidence" value="ECO:0007669"/>
    <property type="project" value="UniProtKB-UniRule"/>
</dbReference>
<evidence type="ECO:0000313" key="18">
    <source>
        <dbReference type="EMBL" id="RUQ99276.1"/>
    </source>
</evidence>
<dbReference type="PROSITE" id="PS00138">
    <property type="entry name" value="SUBTILASE_SER"/>
    <property type="match status" value="1"/>
</dbReference>
<dbReference type="InterPro" id="IPR032109">
    <property type="entry name" value="Big_3_5"/>
</dbReference>
<dbReference type="PRINTS" id="PR00723">
    <property type="entry name" value="SUBTILISIN"/>
</dbReference>
<dbReference type="Pfam" id="PF02225">
    <property type="entry name" value="PA"/>
    <property type="match status" value="1"/>
</dbReference>
<dbReference type="InterPro" id="IPR041469">
    <property type="entry name" value="Subtilisin-like_FN3"/>
</dbReference>
<dbReference type="Pfam" id="PF00082">
    <property type="entry name" value="Peptidase_S8"/>
    <property type="match status" value="1"/>
</dbReference>
<evidence type="ECO:0000256" key="9">
    <source>
        <dbReference type="PROSITE-ProRule" id="PRU01240"/>
    </source>
</evidence>
<dbReference type="GO" id="GO:0005975">
    <property type="term" value="P:carbohydrate metabolic process"/>
    <property type="evidence" value="ECO:0007669"/>
    <property type="project" value="UniProtKB-ARBA"/>
</dbReference>
<feature type="active site" description="Charge relay system" evidence="8 9">
    <location>
        <position position="596"/>
    </location>
</feature>
<dbReference type="GO" id="GO:0005576">
    <property type="term" value="C:extracellular region"/>
    <property type="evidence" value="ECO:0007669"/>
    <property type="project" value="UniProtKB-SubCell"/>
</dbReference>
<dbReference type="Proteomes" id="UP000274909">
    <property type="component" value="Unassembled WGS sequence"/>
</dbReference>
<dbReference type="CDD" id="cd02120">
    <property type="entry name" value="PA_subtilisin_like"/>
    <property type="match status" value="1"/>
</dbReference>
<dbReference type="Gene3D" id="3.50.30.30">
    <property type="match status" value="1"/>
</dbReference>
<dbReference type="Pfam" id="PF05922">
    <property type="entry name" value="Inhibitor_I9"/>
    <property type="match status" value="1"/>
</dbReference>
<feature type="domain" description="Bacterial Ig-like" evidence="16">
    <location>
        <begin position="1106"/>
        <end position="1176"/>
    </location>
</feature>
<evidence type="ECO:0000259" key="14">
    <source>
        <dbReference type="Pfam" id="PF02225"/>
    </source>
</evidence>
<dbReference type="GO" id="GO:0006508">
    <property type="term" value="P:proteolysis"/>
    <property type="evidence" value="ECO:0007669"/>
    <property type="project" value="UniProtKB-KW"/>
</dbReference>
<feature type="region of interest" description="Disordered" evidence="11">
    <location>
        <begin position="252"/>
        <end position="274"/>
    </location>
</feature>
<keyword evidence="19" id="KW-1185">Reference proteome</keyword>
<dbReference type="EMBL" id="RZGZ01000003">
    <property type="protein sequence ID" value="RUQ99276.1"/>
    <property type="molecule type" value="Genomic_DNA"/>
</dbReference>
<evidence type="ECO:0000256" key="2">
    <source>
        <dbReference type="ARBA" id="ARBA00011073"/>
    </source>
</evidence>
<name>A0A3S0VSF0_9MICO</name>
<dbReference type="Gene3D" id="2.60.120.380">
    <property type="match status" value="1"/>
</dbReference>
<dbReference type="InterPro" id="IPR000209">
    <property type="entry name" value="Peptidase_S8/S53_dom"/>
</dbReference>
<protein>
    <submittedName>
        <fullName evidence="18">Serine protease</fullName>
    </submittedName>
</protein>
<accession>A0A3S0VSF0</accession>
<dbReference type="InterPro" id="IPR036852">
    <property type="entry name" value="Peptidase_S8/S53_dom_sf"/>
</dbReference>
<evidence type="ECO:0000256" key="8">
    <source>
        <dbReference type="PIRSR" id="PIRSR615500-1"/>
    </source>
</evidence>
<evidence type="ECO:0000256" key="3">
    <source>
        <dbReference type="ARBA" id="ARBA00022670"/>
    </source>
</evidence>
<evidence type="ECO:0000256" key="11">
    <source>
        <dbReference type="SAM" id="MobiDB-lite"/>
    </source>
</evidence>
<feature type="domain" description="Peptidase S8/S53" evidence="13">
    <location>
        <begin position="163"/>
        <end position="648"/>
    </location>
</feature>
<dbReference type="InterPro" id="IPR034197">
    <property type="entry name" value="Peptidases_S8_3"/>
</dbReference>
<reference evidence="18 19" key="1">
    <citation type="submission" date="2018-12" db="EMBL/GenBank/DDBJ databases">
        <authorList>
            <person name="Li F."/>
        </authorList>
    </citation>
    <scope>NUCLEOTIDE SEQUENCE [LARGE SCALE GENOMIC DNA]</scope>
    <source>
        <strain evidence="18 19">EGI 6500705</strain>
    </source>
</reference>
<gene>
    <name evidence="18" type="ORF">ELQ94_11555</name>
</gene>
<keyword evidence="3 9" id="KW-0645">Protease</keyword>
<dbReference type="CDD" id="cd04852">
    <property type="entry name" value="Peptidases_S8_3"/>
    <property type="match status" value="1"/>
</dbReference>
<evidence type="ECO:0000259" key="13">
    <source>
        <dbReference type="Pfam" id="PF00082"/>
    </source>
</evidence>
<dbReference type="InterPro" id="IPR023828">
    <property type="entry name" value="Peptidase_S8_Ser-AS"/>
</dbReference>
<dbReference type="InterPro" id="IPR010259">
    <property type="entry name" value="S8pro/Inhibitor_I9"/>
</dbReference>
<evidence type="ECO:0000256" key="6">
    <source>
        <dbReference type="ARBA" id="ARBA00022825"/>
    </source>
</evidence>
<dbReference type="Gene3D" id="2.60.40.10">
    <property type="entry name" value="Immunoglobulins"/>
    <property type="match status" value="1"/>
</dbReference>
<dbReference type="Gene3D" id="2.60.40.2700">
    <property type="match status" value="1"/>
</dbReference>
<keyword evidence="5 9" id="KW-0378">Hydrolase</keyword>
<dbReference type="InterPro" id="IPR023827">
    <property type="entry name" value="Peptidase_S8_Asp-AS"/>
</dbReference>
<evidence type="ECO:0000256" key="1">
    <source>
        <dbReference type="ARBA" id="ARBA00004613"/>
    </source>
</evidence>
<comment type="subcellular location">
    <subcellularLocation>
        <location evidence="1">Secreted</location>
    </subcellularLocation>
</comment>
<organism evidence="18 19">
    <name type="scientific">Labedella endophytica</name>
    <dbReference type="NCBI Taxonomy" id="1523160"/>
    <lineage>
        <taxon>Bacteria</taxon>
        <taxon>Bacillati</taxon>
        <taxon>Actinomycetota</taxon>
        <taxon>Actinomycetes</taxon>
        <taxon>Micrococcales</taxon>
        <taxon>Microbacteriaceae</taxon>
        <taxon>Labedella</taxon>
    </lineage>
</organism>
<dbReference type="PROSITE" id="PS00136">
    <property type="entry name" value="SUBTILASE_ASP"/>
    <property type="match status" value="1"/>
</dbReference>
<sequence length="1183" mass="118693">MAITTIGFLGSTAASAAPTTPFAQQTGKTTFDAGRYIITLADDPAATYDGGVSGFDATQPGAGDKLNPGAKDVVDYTDYLAEEQEDVAGEVDATIDYSYTLTVNAFAADLTSEQASSLSADKRVVALEAEEILHPTAQSSTDFLGLSGEGGVWEGVGGVDAAGAGVVVGVLDTGIAPENPSFAGEPLGIAPGDEPFLDGDEVVYPKADGGTFRGICEEGEQFAASSCSTKVIGARYFLEGFGADRVGDASVGEYVSPRDGDGHGSHTASTAAGNNGVDASVSGVDYGQISGVAPAAKIAAYKVCWSGPDPAVTTDDGCATTDLLAGIEQAVTDGVDVINYSIGGGAAETTVSSTDYAFLGAAAAGIFVSASAGNDGPGASTLDNASPWITTVAASTIPSYEATAELGDGSAYPGASITVDRTEGAEALTGELVWAGDVAADGVADAALCGPDSLNGELVAGKIVVCDRGTYDRTAKSAEVARAGGIGLLLVNPIPGSIDLDEHSVPTVHVDATYHDAIVAYAQTEGATATFLPDNVSDFPSPPSPQVAGFSSRGPVLADGSDILKPDVSAPGVAILAGGPNAEGADPTFRFLSGTSMAAPHVAGLGALYLGVHPLATPAEIKSALMTSASNTVDAAGEDVTDPFVQGAGQVEPGSFLDAGLLYLNDLDDWASYIEGAGYELSPDVEPADPSSLNLASIAIGSLTAPETITRTVTATTAGTYTAQPIDIPGITAEVTPASFTIAEGESVSYTVTFSRTDAPLDEFSTGSLVWEGTDGTTVRSPIAVQPVTIVAPDQVDGTGVSGSVGVEVTPGGTGSIPLSAQGLAPSVLATGDGSTDGHTGSGSAGDEFEYPVSVPDGASLARFSLIAVDKTADLDLIVYQLDGDGNPVAGWQSATGSADEQVDIWSPEAGDYLVIAQVYSGATAFDVRTASIVPGQGEGDFTVDPAELAGVQGEPVTYTASWAGLAPESSYLGLVVYGETGEATVVSVTSGEAPEPEPEAPVNVVAPTISGTPAAGKKLTATPGEWDVDGLTFAYQWQADGVDIPGAKKATYTVKRADQGKTLTVVVTATGEGIPAGSATSAGVVVAFASKVALSVSPVVGFSWSTYTATVTVTSGSEEPATGTVVVTVGSKKIEAVLDANGKAKITLPKLRSGIHTVKVSYAGDETHTGSTGAPRLILVVF</sequence>
<feature type="active site" description="Charge relay system" evidence="8 9">
    <location>
        <position position="172"/>
    </location>
</feature>
<evidence type="ECO:0000259" key="16">
    <source>
        <dbReference type="Pfam" id="PF16640"/>
    </source>
</evidence>
<feature type="signal peptide" evidence="12">
    <location>
        <begin position="1"/>
        <end position="16"/>
    </location>
</feature>
<evidence type="ECO:0000259" key="15">
    <source>
        <dbReference type="Pfam" id="PF05922"/>
    </source>
</evidence>
<dbReference type="OrthoDB" id="9762066at2"/>
<comment type="similarity">
    <text evidence="2 9 10">Belongs to the peptidase S8 family.</text>
</comment>
<evidence type="ECO:0000256" key="12">
    <source>
        <dbReference type="SAM" id="SignalP"/>
    </source>
</evidence>
<dbReference type="InterPro" id="IPR013783">
    <property type="entry name" value="Ig-like_fold"/>
</dbReference>
<evidence type="ECO:0000256" key="7">
    <source>
        <dbReference type="ARBA" id="ARBA00023180"/>
    </source>
</evidence>
<dbReference type="Gene3D" id="3.40.50.200">
    <property type="entry name" value="Peptidase S8/S53 domain"/>
    <property type="match status" value="1"/>
</dbReference>
<evidence type="ECO:0000313" key="19">
    <source>
        <dbReference type="Proteomes" id="UP000274909"/>
    </source>
</evidence>
<keyword evidence="7" id="KW-0325">Glycoprotein</keyword>
<dbReference type="PANTHER" id="PTHR10795">
    <property type="entry name" value="PROPROTEIN CONVERTASE SUBTILISIN/KEXIN"/>
    <property type="match status" value="1"/>
</dbReference>
<proteinExistence type="inferred from homology"/>
<evidence type="ECO:0000256" key="10">
    <source>
        <dbReference type="RuleBase" id="RU003355"/>
    </source>
</evidence>
<feature type="domain" description="Inhibitor I9" evidence="15">
    <location>
        <begin position="36"/>
        <end position="134"/>
    </location>
</feature>
<comment type="caution">
    <text evidence="18">The sequence shown here is derived from an EMBL/GenBank/DDBJ whole genome shotgun (WGS) entry which is preliminary data.</text>
</comment>
<dbReference type="InterPro" id="IPR003137">
    <property type="entry name" value="PA_domain"/>
</dbReference>
<evidence type="ECO:0000256" key="4">
    <source>
        <dbReference type="ARBA" id="ARBA00022729"/>
    </source>
</evidence>
<dbReference type="Pfam" id="PF17766">
    <property type="entry name" value="fn3_6"/>
    <property type="match status" value="1"/>
</dbReference>
<dbReference type="InterPro" id="IPR045051">
    <property type="entry name" value="SBT"/>
</dbReference>
<keyword evidence="4 12" id="KW-0732">Signal</keyword>
<dbReference type="InterPro" id="IPR015500">
    <property type="entry name" value="Peptidase_S8_subtilisin-rel"/>
</dbReference>
<dbReference type="AlphaFoldDB" id="A0A3S0VSF0"/>
<dbReference type="SUPFAM" id="SSF52743">
    <property type="entry name" value="Subtilisin-like"/>
    <property type="match status" value="1"/>
</dbReference>
<feature type="domain" description="PA" evidence="14">
    <location>
        <begin position="429"/>
        <end position="512"/>
    </location>
</feature>
<dbReference type="Pfam" id="PF16640">
    <property type="entry name" value="Big_3_5"/>
    <property type="match status" value="1"/>
</dbReference>
<feature type="active site" description="Charge relay system" evidence="8 9">
    <location>
        <position position="263"/>
    </location>
</feature>
<evidence type="ECO:0000259" key="17">
    <source>
        <dbReference type="Pfam" id="PF17766"/>
    </source>
</evidence>